<dbReference type="Gene3D" id="3.40.50.300">
    <property type="entry name" value="P-loop containing nucleotide triphosphate hydrolases"/>
    <property type="match status" value="3"/>
</dbReference>
<evidence type="ECO:0000259" key="14">
    <source>
        <dbReference type="PROSITE" id="PS51194"/>
    </source>
</evidence>
<dbReference type="InterPro" id="IPR036670">
    <property type="entry name" value="SecA_X-link_sf"/>
</dbReference>
<comment type="similarity">
    <text evidence="2 12">Belongs to the SecA family.</text>
</comment>
<dbReference type="GO" id="GO:0008564">
    <property type="term" value="F:protein-exporting ATPase activity"/>
    <property type="evidence" value="ECO:0007669"/>
    <property type="project" value="UniProtKB-EC"/>
</dbReference>
<keyword evidence="5 12" id="KW-0963">Cytoplasm</keyword>
<proteinExistence type="inferred from homology"/>
<feature type="binding site" evidence="12">
    <location>
        <begin position="100"/>
        <end position="104"/>
    </location>
    <ligand>
        <name>ATP</name>
        <dbReference type="ChEBI" id="CHEBI:30616"/>
    </ligand>
</feature>
<dbReference type="SMART" id="SM00958">
    <property type="entry name" value="SecA_PP_bind"/>
    <property type="match status" value="1"/>
</dbReference>
<keyword evidence="6 12" id="KW-0547">Nucleotide-binding</keyword>
<keyword evidence="11 12" id="KW-0472">Membrane</keyword>
<dbReference type="Gene3D" id="1.10.3060.10">
    <property type="entry name" value="Helical scaffold and wing domains of SecA"/>
    <property type="match status" value="1"/>
</dbReference>
<dbReference type="GO" id="GO:0006605">
    <property type="term" value="P:protein targeting"/>
    <property type="evidence" value="ECO:0007669"/>
    <property type="project" value="UniProtKB-UniRule"/>
</dbReference>
<dbReference type="Gene3D" id="3.90.1440.10">
    <property type="entry name" value="SecA, preprotein cross-linking domain"/>
    <property type="match status" value="1"/>
</dbReference>
<keyword evidence="4 12" id="KW-1003">Cell membrane</keyword>
<dbReference type="CDD" id="cd17928">
    <property type="entry name" value="DEXDc_SecA"/>
    <property type="match status" value="1"/>
</dbReference>
<evidence type="ECO:0000256" key="3">
    <source>
        <dbReference type="ARBA" id="ARBA00022448"/>
    </source>
</evidence>
<feature type="domain" description="Helicase ATP-binding" evidence="13">
    <location>
        <begin position="84"/>
        <end position="243"/>
    </location>
</feature>
<dbReference type="PROSITE" id="PS51196">
    <property type="entry name" value="SECA_MOTOR_DEAD"/>
    <property type="match status" value="1"/>
</dbReference>
<dbReference type="SUPFAM" id="SSF81886">
    <property type="entry name" value="Helical scaffold and wing domains of SecA"/>
    <property type="match status" value="1"/>
</dbReference>
<comment type="caution">
    <text evidence="16">The sequence shown here is derived from an EMBL/GenBank/DDBJ whole genome shotgun (WGS) entry which is preliminary data.</text>
</comment>
<dbReference type="EC" id="7.4.2.8" evidence="12"/>
<dbReference type="GO" id="GO:0017038">
    <property type="term" value="P:protein import"/>
    <property type="evidence" value="ECO:0007669"/>
    <property type="project" value="InterPro"/>
</dbReference>
<evidence type="ECO:0000259" key="15">
    <source>
        <dbReference type="PROSITE" id="PS51196"/>
    </source>
</evidence>
<dbReference type="PROSITE" id="PS51192">
    <property type="entry name" value="HELICASE_ATP_BIND_1"/>
    <property type="match status" value="1"/>
</dbReference>
<organism evidence="16 17">
    <name type="scientific">Catenuloplanes niger</name>
    <dbReference type="NCBI Taxonomy" id="587534"/>
    <lineage>
        <taxon>Bacteria</taxon>
        <taxon>Bacillati</taxon>
        <taxon>Actinomycetota</taxon>
        <taxon>Actinomycetes</taxon>
        <taxon>Micromonosporales</taxon>
        <taxon>Micromonosporaceae</taxon>
        <taxon>Catenuloplanes</taxon>
    </lineage>
</organism>
<dbReference type="GO" id="GO:0005829">
    <property type="term" value="C:cytosol"/>
    <property type="evidence" value="ECO:0007669"/>
    <property type="project" value="TreeGrafter"/>
</dbReference>
<evidence type="ECO:0000313" key="16">
    <source>
        <dbReference type="EMBL" id="MDR7326257.1"/>
    </source>
</evidence>
<name>A0AAE3ZUR7_9ACTN</name>
<dbReference type="InterPro" id="IPR027417">
    <property type="entry name" value="P-loop_NTPase"/>
</dbReference>
<dbReference type="InterPro" id="IPR001650">
    <property type="entry name" value="Helicase_C-like"/>
</dbReference>
<comment type="subcellular location">
    <subcellularLocation>
        <location evidence="12">Cell membrane</location>
        <topology evidence="12">Peripheral membrane protein</topology>
        <orientation evidence="12">Cytoplasmic side</orientation>
    </subcellularLocation>
    <subcellularLocation>
        <location evidence="12">Cytoplasm</location>
    </subcellularLocation>
    <subcellularLocation>
        <location evidence="1">Membrane</location>
        <topology evidence="1">Peripheral membrane protein</topology>
    </subcellularLocation>
    <text evidence="12">Distribution is 50-50.</text>
</comment>
<dbReference type="InterPro" id="IPR044722">
    <property type="entry name" value="SecA_SF2_C"/>
</dbReference>
<evidence type="ECO:0000256" key="7">
    <source>
        <dbReference type="ARBA" id="ARBA00022840"/>
    </source>
</evidence>
<keyword evidence="8 12" id="KW-0653">Protein transport</keyword>
<comment type="function">
    <text evidence="12">Part of the Sec protein translocase complex. Interacts with the SecYEG preprotein conducting channel. Has a central role in coupling the hydrolysis of ATP to the transfer of proteins into and across the cell membrane, serving as an ATP-driven molecular motor driving the stepwise translocation of polypeptide chains across the membrane.</text>
</comment>
<protein>
    <recommendedName>
        <fullName evidence="12">Protein translocase subunit SecA</fullName>
        <ecNumber evidence="12">7.4.2.8</ecNumber>
    </recommendedName>
</protein>
<dbReference type="PROSITE" id="PS01312">
    <property type="entry name" value="SECA"/>
    <property type="match status" value="1"/>
</dbReference>
<keyword evidence="3 12" id="KW-0813">Transport</keyword>
<feature type="binding site" evidence="12">
    <location>
        <position position="490"/>
    </location>
    <ligand>
        <name>ATP</name>
        <dbReference type="ChEBI" id="CHEBI:30616"/>
    </ligand>
</feature>
<dbReference type="Pfam" id="PF07516">
    <property type="entry name" value="SecA_SW"/>
    <property type="match status" value="1"/>
</dbReference>
<dbReference type="FunFam" id="3.40.50.300:FF:000429">
    <property type="entry name" value="Preprotein translocase subunit SecA"/>
    <property type="match status" value="1"/>
</dbReference>
<dbReference type="SUPFAM" id="SSF81767">
    <property type="entry name" value="Pre-protein crosslinking domain of SecA"/>
    <property type="match status" value="1"/>
</dbReference>
<dbReference type="GO" id="GO:0065002">
    <property type="term" value="P:intracellular protein transmembrane transport"/>
    <property type="evidence" value="ECO:0007669"/>
    <property type="project" value="UniProtKB-UniRule"/>
</dbReference>
<keyword evidence="7 12" id="KW-0067">ATP-binding</keyword>
<dbReference type="Pfam" id="PF21090">
    <property type="entry name" value="P-loop_SecA"/>
    <property type="match status" value="1"/>
</dbReference>
<dbReference type="Proteomes" id="UP001183629">
    <property type="component" value="Unassembled WGS sequence"/>
</dbReference>
<gene>
    <name evidence="12" type="primary">secA</name>
    <name evidence="16" type="ORF">J2S44_006507</name>
</gene>
<keyword evidence="9 12" id="KW-1278">Translocase</keyword>
<dbReference type="InterPro" id="IPR020937">
    <property type="entry name" value="SecA_CS"/>
</dbReference>
<dbReference type="GO" id="GO:0043952">
    <property type="term" value="P:protein transport by the Sec complex"/>
    <property type="evidence" value="ECO:0007669"/>
    <property type="project" value="TreeGrafter"/>
</dbReference>
<evidence type="ECO:0000259" key="13">
    <source>
        <dbReference type="PROSITE" id="PS51192"/>
    </source>
</evidence>
<evidence type="ECO:0000256" key="1">
    <source>
        <dbReference type="ARBA" id="ARBA00004170"/>
    </source>
</evidence>
<dbReference type="AlphaFoldDB" id="A0AAE3ZUR7"/>
<evidence type="ECO:0000256" key="6">
    <source>
        <dbReference type="ARBA" id="ARBA00022741"/>
    </source>
</evidence>
<dbReference type="Pfam" id="PF01043">
    <property type="entry name" value="SecA_PP_bind"/>
    <property type="match status" value="1"/>
</dbReference>
<dbReference type="PRINTS" id="PR00906">
    <property type="entry name" value="SECA"/>
</dbReference>
<evidence type="ECO:0000256" key="11">
    <source>
        <dbReference type="ARBA" id="ARBA00023136"/>
    </source>
</evidence>
<dbReference type="SUPFAM" id="SSF52540">
    <property type="entry name" value="P-loop containing nucleoside triphosphate hydrolases"/>
    <property type="match status" value="2"/>
</dbReference>
<evidence type="ECO:0000256" key="12">
    <source>
        <dbReference type="HAMAP-Rule" id="MF_01382"/>
    </source>
</evidence>
<dbReference type="InterPro" id="IPR026389">
    <property type="entry name" value="SecA_Actinobact-type"/>
</dbReference>
<dbReference type="InterPro" id="IPR036266">
    <property type="entry name" value="SecA_Wing/Scaffold_sf"/>
</dbReference>
<accession>A0AAE3ZUR7</accession>
<dbReference type="HAMAP" id="MF_01382">
    <property type="entry name" value="SecA"/>
    <property type="match status" value="1"/>
</dbReference>
<evidence type="ECO:0000313" key="17">
    <source>
        <dbReference type="Proteomes" id="UP001183629"/>
    </source>
</evidence>
<comment type="catalytic activity">
    <reaction evidence="12">
        <text>ATP + H2O + cellular proteinSide 1 = ADP + phosphate + cellular proteinSide 2.</text>
        <dbReference type="EC" id="7.4.2.8"/>
    </reaction>
</comment>
<dbReference type="PANTHER" id="PTHR30612:SF0">
    <property type="entry name" value="CHLOROPLAST PROTEIN-TRANSPORTING ATPASE"/>
    <property type="match status" value="1"/>
</dbReference>
<dbReference type="InterPro" id="IPR014001">
    <property type="entry name" value="Helicase_ATP-bd"/>
</dbReference>
<dbReference type="GO" id="GO:0005886">
    <property type="term" value="C:plasma membrane"/>
    <property type="evidence" value="ECO:0007669"/>
    <property type="project" value="UniProtKB-SubCell"/>
</dbReference>
<dbReference type="GO" id="GO:0005524">
    <property type="term" value="F:ATP binding"/>
    <property type="evidence" value="ECO:0007669"/>
    <property type="project" value="UniProtKB-UniRule"/>
</dbReference>
<feature type="binding site" evidence="12">
    <location>
        <position position="82"/>
    </location>
    <ligand>
        <name>ATP</name>
        <dbReference type="ChEBI" id="CHEBI:30616"/>
    </ligand>
</feature>
<evidence type="ECO:0000256" key="10">
    <source>
        <dbReference type="ARBA" id="ARBA00023010"/>
    </source>
</evidence>
<dbReference type="InterPro" id="IPR000185">
    <property type="entry name" value="SecA"/>
</dbReference>
<feature type="domain" description="SecA family profile" evidence="15">
    <location>
        <begin position="9"/>
        <end position="571"/>
    </location>
</feature>
<evidence type="ECO:0000256" key="8">
    <source>
        <dbReference type="ARBA" id="ARBA00022927"/>
    </source>
</evidence>
<dbReference type="CDD" id="cd18803">
    <property type="entry name" value="SF2_C_secA"/>
    <property type="match status" value="1"/>
</dbReference>
<evidence type="ECO:0000256" key="4">
    <source>
        <dbReference type="ARBA" id="ARBA00022475"/>
    </source>
</evidence>
<evidence type="ECO:0000256" key="5">
    <source>
        <dbReference type="ARBA" id="ARBA00022490"/>
    </source>
</evidence>
<dbReference type="GO" id="GO:0031522">
    <property type="term" value="C:cell envelope Sec protein transport complex"/>
    <property type="evidence" value="ECO:0007669"/>
    <property type="project" value="TreeGrafter"/>
</dbReference>
<reference evidence="16 17" key="1">
    <citation type="submission" date="2023-07" db="EMBL/GenBank/DDBJ databases">
        <title>Sequencing the genomes of 1000 actinobacteria strains.</title>
        <authorList>
            <person name="Klenk H.-P."/>
        </authorList>
    </citation>
    <scope>NUCLEOTIDE SEQUENCE [LARGE SCALE GENOMIC DNA]</scope>
    <source>
        <strain evidence="16 17">DSM 44711</strain>
    </source>
</reference>
<dbReference type="NCBIfam" id="TIGR04221">
    <property type="entry name" value="SecA2_Mycobac"/>
    <property type="match status" value="1"/>
</dbReference>
<dbReference type="InterPro" id="IPR011116">
    <property type="entry name" value="SecA_Wing/Scaffold"/>
</dbReference>
<dbReference type="InterPro" id="IPR011115">
    <property type="entry name" value="SecA_DEAD"/>
</dbReference>
<dbReference type="Pfam" id="PF07517">
    <property type="entry name" value="SecA_DEAD"/>
    <property type="match status" value="1"/>
</dbReference>
<keyword evidence="10 12" id="KW-0811">Translocation</keyword>
<dbReference type="PANTHER" id="PTHR30612">
    <property type="entry name" value="SECA INNER MEMBRANE COMPONENT OF SEC PROTEIN SECRETION SYSTEM"/>
    <property type="match status" value="1"/>
</dbReference>
<dbReference type="InterPro" id="IPR014018">
    <property type="entry name" value="SecA_motor_DEAD"/>
</dbReference>
<dbReference type="RefSeq" id="WP_310421645.1">
    <property type="nucleotide sequence ID" value="NZ_JAVDYC010000001.1"/>
</dbReference>
<sequence length="765" mass="83931">MGVSSRLKSRFQKFLQRPGTTVDLAPLQKRLPAVEALEEELKELDDAELTERAGAADEIVEICAIGREAARRGLDQRPYDEQVLGVMALLSGKVAEMATGEGKTLTAAIAAYGHVRQGRGPVHVLTVNDYLAARDADWMRPVLTLLGLTVGSVTEASTPEERRAAYGCDVTYVSVSEAGFDYLRDQLVVDIEDRVQRELSTAIVDEADSILIDEARVPMVLAGTVPGEQDPVHAAAALVKGLRRNRDYEIAEDGRSVAFTTEGTEKIEKKLDGIDLYADENFDQLSALNVALHAHALLHRDVDYIVRNGAVELVDESRGRVAQRRRWPDGLQAAVEAKEGLSATSEGEVLQTITVQSFIALYKTVCGMTATAVLVGDQLREFFKLEVAVIPPHKPNIREDLPDRIFATRQEKEDALVKEIQEAHETGRPVLIGTRDVKESESLAAALEAAGVPCVVLNAKNDAEEAAIIAEAGKRGAVTVSTQMAGRGVDIRLGGSDEADHDEVAELGGLYMIGTGRFDSGRIDDQLRGRAGRQGDPGTSVFYGSLEDDLIVRNAGDMIPPSPHMDMDGVVTDERVDYAVGHAQRVAEGVGHEIHRNTWRYNVVIEQQRAALSERRERLLTTDVAADMLRSKFPEETAEVDDEVLSKVSRSIALYHLDRLWAEHLSYLSEVREGVHLRALGKLDPLDEFHRAAVPAFGKIMPEIEDRTVDTFAEIDEVTDTWEPAQANLVRPSATWTYLVHDNPFGSELDRLIAAVGRRLVTGRK</sequence>
<evidence type="ECO:0000256" key="2">
    <source>
        <dbReference type="ARBA" id="ARBA00007650"/>
    </source>
</evidence>
<dbReference type="EMBL" id="JAVDYC010000001">
    <property type="protein sequence ID" value="MDR7326257.1"/>
    <property type="molecule type" value="Genomic_DNA"/>
</dbReference>
<dbReference type="InterPro" id="IPR011130">
    <property type="entry name" value="SecA_preprotein_X-link_dom"/>
</dbReference>
<keyword evidence="17" id="KW-1185">Reference proteome</keyword>
<comment type="subunit">
    <text evidence="12">Monomer and homodimer. Part of the essential Sec protein translocation apparatus which comprises SecA, SecYEG and auxiliary proteins SecDF. Other proteins may also be involved.</text>
</comment>
<feature type="domain" description="Helicase C-terminal" evidence="14">
    <location>
        <begin position="412"/>
        <end position="578"/>
    </location>
</feature>
<dbReference type="PROSITE" id="PS51194">
    <property type="entry name" value="HELICASE_CTER"/>
    <property type="match status" value="1"/>
</dbReference>
<dbReference type="SMART" id="SM00957">
    <property type="entry name" value="SecA_DEAD"/>
    <property type="match status" value="1"/>
</dbReference>
<evidence type="ECO:0000256" key="9">
    <source>
        <dbReference type="ARBA" id="ARBA00022967"/>
    </source>
</evidence>